<proteinExistence type="predicted"/>
<evidence type="ECO:0000256" key="4">
    <source>
        <dbReference type="PROSITE-ProRule" id="PRU00169"/>
    </source>
</evidence>
<dbReference type="SUPFAM" id="SSF46894">
    <property type="entry name" value="C-terminal effector domain of the bipartite response regulators"/>
    <property type="match status" value="1"/>
</dbReference>
<evidence type="ECO:0000256" key="2">
    <source>
        <dbReference type="ARBA" id="ARBA00023125"/>
    </source>
</evidence>
<evidence type="ECO:0000313" key="8">
    <source>
        <dbReference type="Proteomes" id="UP000194474"/>
    </source>
</evidence>
<evidence type="ECO:0000256" key="1">
    <source>
        <dbReference type="ARBA" id="ARBA00023015"/>
    </source>
</evidence>
<dbReference type="OrthoDB" id="9782655at2"/>
<dbReference type="EMBL" id="FXWK01000001">
    <property type="protein sequence ID" value="SMQ58641.1"/>
    <property type="molecule type" value="Genomic_DNA"/>
</dbReference>
<dbReference type="Pfam" id="PF00196">
    <property type="entry name" value="GerE"/>
    <property type="match status" value="1"/>
</dbReference>
<name>A0A1Y6EBR0_9HYPH</name>
<evidence type="ECO:0000256" key="3">
    <source>
        <dbReference type="ARBA" id="ARBA00023163"/>
    </source>
</evidence>
<comment type="caution">
    <text evidence="4">Lacks conserved residue(s) required for the propagation of feature annotation.</text>
</comment>
<sequence length="211" mass="23551">MNTHTYYHAFLNRDRLVHIADPDPSVCEALSVLFRLEGFQTIFSLETAHFHAALERRHPDVVIANLEQGEESGLAILRRVKSMRTGVPVVMLANEPMVEAAVTAMKMGATDVLTRPIDSEHLLTIVRDALRKDVHLGAMQSGSRPVEVRGFSQLTPREREVLQLITNGQSNKEAGRELGISPRTIEVHRARVMEKLGARNTADLMRIVLTS</sequence>
<keyword evidence="2" id="KW-0238">DNA-binding</keyword>
<dbReference type="GO" id="GO:0000160">
    <property type="term" value="P:phosphorelay signal transduction system"/>
    <property type="evidence" value="ECO:0007669"/>
    <property type="project" value="InterPro"/>
</dbReference>
<dbReference type="PANTHER" id="PTHR44688:SF16">
    <property type="entry name" value="DNA-BINDING TRANSCRIPTIONAL ACTIVATOR DEVR_DOSR"/>
    <property type="match status" value="1"/>
</dbReference>
<protein>
    <submittedName>
        <fullName evidence="7">Two component transcriptional regulator, LuxR family</fullName>
    </submittedName>
</protein>
<dbReference type="InterPro" id="IPR036388">
    <property type="entry name" value="WH-like_DNA-bd_sf"/>
</dbReference>
<evidence type="ECO:0000259" key="6">
    <source>
        <dbReference type="PROSITE" id="PS50110"/>
    </source>
</evidence>
<dbReference type="CDD" id="cd06170">
    <property type="entry name" value="LuxR_C_like"/>
    <property type="match status" value="1"/>
</dbReference>
<gene>
    <name evidence="7" type="ORF">SAMN06295905_0111</name>
</gene>
<dbReference type="Gene3D" id="1.10.10.10">
    <property type="entry name" value="Winged helix-like DNA-binding domain superfamily/Winged helix DNA-binding domain"/>
    <property type="match status" value="1"/>
</dbReference>
<dbReference type="GO" id="GO:0003677">
    <property type="term" value="F:DNA binding"/>
    <property type="evidence" value="ECO:0007669"/>
    <property type="project" value="UniProtKB-KW"/>
</dbReference>
<feature type="domain" description="HTH luxR-type" evidence="5">
    <location>
        <begin position="147"/>
        <end position="211"/>
    </location>
</feature>
<dbReference type="PANTHER" id="PTHR44688">
    <property type="entry name" value="DNA-BINDING TRANSCRIPTIONAL ACTIVATOR DEVR_DOSR"/>
    <property type="match status" value="1"/>
</dbReference>
<accession>A0A1Y6EBR0</accession>
<dbReference type="PRINTS" id="PR00038">
    <property type="entry name" value="HTHLUXR"/>
</dbReference>
<evidence type="ECO:0000259" key="5">
    <source>
        <dbReference type="PROSITE" id="PS50043"/>
    </source>
</evidence>
<dbReference type="GO" id="GO:0006355">
    <property type="term" value="P:regulation of DNA-templated transcription"/>
    <property type="evidence" value="ECO:0007669"/>
    <property type="project" value="InterPro"/>
</dbReference>
<dbReference type="SUPFAM" id="SSF52172">
    <property type="entry name" value="CheY-like"/>
    <property type="match status" value="1"/>
</dbReference>
<dbReference type="InterPro" id="IPR011006">
    <property type="entry name" value="CheY-like_superfamily"/>
</dbReference>
<dbReference type="SMART" id="SM00421">
    <property type="entry name" value="HTH_LUXR"/>
    <property type="match status" value="1"/>
</dbReference>
<dbReference type="AlphaFoldDB" id="A0A1Y6EBR0"/>
<dbReference type="InterPro" id="IPR000792">
    <property type="entry name" value="Tscrpt_reg_LuxR_C"/>
</dbReference>
<evidence type="ECO:0000313" key="7">
    <source>
        <dbReference type="EMBL" id="SMQ58641.1"/>
    </source>
</evidence>
<dbReference type="InterPro" id="IPR016032">
    <property type="entry name" value="Sig_transdc_resp-reg_C-effctor"/>
</dbReference>
<keyword evidence="8" id="KW-1185">Reference proteome</keyword>
<dbReference type="PROSITE" id="PS50043">
    <property type="entry name" value="HTH_LUXR_2"/>
    <property type="match status" value="1"/>
</dbReference>
<dbReference type="Proteomes" id="UP000194474">
    <property type="component" value="Unassembled WGS sequence"/>
</dbReference>
<keyword evidence="3" id="KW-0804">Transcription</keyword>
<dbReference type="InterPro" id="IPR001789">
    <property type="entry name" value="Sig_transdc_resp-reg_receiver"/>
</dbReference>
<dbReference type="Gene3D" id="3.40.50.2300">
    <property type="match status" value="1"/>
</dbReference>
<dbReference type="PROSITE" id="PS50110">
    <property type="entry name" value="RESPONSE_REGULATORY"/>
    <property type="match status" value="1"/>
</dbReference>
<dbReference type="SMART" id="SM00448">
    <property type="entry name" value="REC"/>
    <property type="match status" value="1"/>
</dbReference>
<organism evidence="7 8">
    <name type="scientific">Devosia lucknowensis</name>
    <dbReference type="NCBI Taxonomy" id="1096929"/>
    <lineage>
        <taxon>Bacteria</taxon>
        <taxon>Pseudomonadati</taxon>
        <taxon>Pseudomonadota</taxon>
        <taxon>Alphaproteobacteria</taxon>
        <taxon>Hyphomicrobiales</taxon>
        <taxon>Devosiaceae</taxon>
        <taxon>Devosia</taxon>
    </lineage>
</organism>
<keyword evidence="1" id="KW-0805">Transcription regulation</keyword>
<feature type="domain" description="Response regulatory" evidence="6">
    <location>
        <begin position="16"/>
        <end position="130"/>
    </location>
</feature>
<dbReference type="RefSeq" id="WP_086468617.1">
    <property type="nucleotide sequence ID" value="NZ_FXWK01000001.1"/>
</dbReference>
<reference evidence="8" key="1">
    <citation type="submission" date="2017-04" db="EMBL/GenBank/DDBJ databases">
        <authorList>
            <person name="Varghese N."/>
            <person name="Submissions S."/>
        </authorList>
    </citation>
    <scope>NUCLEOTIDE SEQUENCE [LARGE SCALE GENOMIC DNA]</scope>
</reference>
<dbReference type="Pfam" id="PF00072">
    <property type="entry name" value="Response_reg"/>
    <property type="match status" value="1"/>
</dbReference>